<evidence type="ECO:0000256" key="1">
    <source>
        <dbReference type="ARBA" id="ARBA00004496"/>
    </source>
</evidence>
<dbReference type="GO" id="GO:0005829">
    <property type="term" value="C:cytosol"/>
    <property type="evidence" value="ECO:0007669"/>
    <property type="project" value="TreeGrafter"/>
</dbReference>
<keyword evidence="2 11" id="KW-0963">Cytoplasm</keyword>
<keyword evidence="5 11" id="KW-0547">Nucleotide-binding</keyword>
<dbReference type="CDD" id="cd11716">
    <property type="entry name" value="THUMP_ThiI"/>
    <property type="match status" value="1"/>
</dbReference>
<dbReference type="InterPro" id="IPR003720">
    <property type="entry name" value="tRNA_STrfase"/>
</dbReference>
<feature type="binding site" evidence="11">
    <location>
        <position position="289"/>
    </location>
    <ligand>
        <name>ATP</name>
        <dbReference type="ChEBI" id="CHEBI:30616"/>
    </ligand>
</feature>
<dbReference type="GO" id="GO:0009228">
    <property type="term" value="P:thiamine biosynthetic process"/>
    <property type="evidence" value="ECO:0007669"/>
    <property type="project" value="UniProtKB-KW"/>
</dbReference>
<feature type="binding site" evidence="11">
    <location>
        <position position="298"/>
    </location>
    <ligand>
        <name>ATP</name>
        <dbReference type="ChEBI" id="CHEBI:30616"/>
    </ligand>
</feature>
<keyword evidence="4 11" id="KW-0808">Transferase</keyword>
<comment type="caution">
    <text evidence="14">The sequence shown here is derived from an EMBL/GenBank/DDBJ whole genome shotgun (WGS) entry which is preliminary data.</text>
</comment>
<dbReference type="GO" id="GO:0002937">
    <property type="term" value="P:tRNA 4-thiouridine biosynthesis"/>
    <property type="evidence" value="ECO:0007669"/>
    <property type="project" value="TreeGrafter"/>
</dbReference>
<dbReference type="GO" id="GO:0140741">
    <property type="term" value="F:tRNA-uracil-4 sulfurtransferase activity"/>
    <property type="evidence" value="ECO:0007669"/>
    <property type="project" value="UniProtKB-EC"/>
</dbReference>
<evidence type="ECO:0000313" key="14">
    <source>
        <dbReference type="EMBL" id="PCJ23792.1"/>
    </source>
</evidence>
<keyword evidence="10" id="KW-0676">Redox-active center</keyword>
<comment type="catalytic activity">
    <reaction evidence="11">
        <text>[ThiI sulfur-carrier protein]-S-sulfanyl-L-cysteine + a uridine in tRNA + 2 reduced [2Fe-2S]-[ferredoxin] + ATP + H(+) = [ThiI sulfur-carrier protein]-L-cysteine + a 4-thiouridine in tRNA + 2 oxidized [2Fe-2S]-[ferredoxin] + AMP + diphosphate</text>
        <dbReference type="Rhea" id="RHEA:24176"/>
        <dbReference type="Rhea" id="RHEA-COMP:10000"/>
        <dbReference type="Rhea" id="RHEA-COMP:10001"/>
        <dbReference type="Rhea" id="RHEA-COMP:13337"/>
        <dbReference type="Rhea" id="RHEA-COMP:13338"/>
        <dbReference type="Rhea" id="RHEA-COMP:13339"/>
        <dbReference type="Rhea" id="RHEA-COMP:13340"/>
        <dbReference type="ChEBI" id="CHEBI:15378"/>
        <dbReference type="ChEBI" id="CHEBI:29950"/>
        <dbReference type="ChEBI" id="CHEBI:30616"/>
        <dbReference type="ChEBI" id="CHEBI:33019"/>
        <dbReference type="ChEBI" id="CHEBI:33737"/>
        <dbReference type="ChEBI" id="CHEBI:33738"/>
        <dbReference type="ChEBI" id="CHEBI:61963"/>
        <dbReference type="ChEBI" id="CHEBI:65315"/>
        <dbReference type="ChEBI" id="CHEBI:136798"/>
        <dbReference type="ChEBI" id="CHEBI:456215"/>
        <dbReference type="EC" id="2.8.1.4"/>
    </reaction>
</comment>
<dbReference type="InterPro" id="IPR004114">
    <property type="entry name" value="THUMP_dom"/>
</dbReference>
<dbReference type="GO" id="GO:0052837">
    <property type="term" value="P:thiazole biosynthetic process"/>
    <property type="evidence" value="ECO:0007669"/>
    <property type="project" value="InterPro"/>
</dbReference>
<evidence type="ECO:0000313" key="15">
    <source>
        <dbReference type="Proteomes" id="UP000218327"/>
    </source>
</evidence>
<evidence type="ECO:0000256" key="10">
    <source>
        <dbReference type="ARBA" id="ARBA00023284"/>
    </source>
</evidence>
<dbReference type="HAMAP" id="MF_00021">
    <property type="entry name" value="ThiI"/>
    <property type="match status" value="1"/>
</dbReference>
<dbReference type="InterPro" id="IPR049961">
    <property type="entry name" value="ThiI_N"/>
</dbReference>
<dbReference type="InterPro" id="IPR014729">
    <property type="entry name" value="Rossmann-like_a/b/a_fold"/>
</dbReference>
<dbReference type="EC" id="2.8.1.4" evidence="11"/>
<dbReference type="InterPro" id="IPR020536">
    <property type="entry name" value="ThiI_AANH"/>
</dbReference>
<dbReference type="SUPFAM" id="SSF52402">
    <property type="entry name" value="Adenine nucleotide alpha hydrolases-like"/>
    <property type="match status" value="1"/>
</dbReference>
<keyword evidence="3 11" id="KW-0820">tRNA-binding</keyword>
<dbReference type="EMBL" id="NVVJ01000034">
    <property type="protein sequence ID" value="PCJ23792.1"/>
    <property type="molecule type" value="Genomic_DNA"/>
</dbReference>
<dbReference type="SUPFAM" id="SSF52821">
    <property type="entry name" value="Rhodanese/Cell cycle control phosphatase"/>
    <property type="match status" value="1"/>
</dbReference>
<dbReference type="GO" id="GO:0005524">
    <property type="term" value="F:ATP binding"/>
    <property type="evidence" value="ECO:0007669"/>
    <property type="project" value="UniProtKB-UniRule"/>
</dbReference>
<dbReference type="Proteomes" id="UP000218327">
    <property type="component" value="Unassembled WGS sequence"/>
</dbReference>
<evidence type="ECO:0000256" key="9">
    <source>
        <dbReference type="ARBA" id="ARBA00023157"/>
    </source>
</evidence>
<comment type="function">
    <text evidence="11">Catalyzes the ATP-dependent transfer of a sulfur to tRNA to produce 4-thiouridine in position 8 of tRNAs, which functions as a near-UV photosensor. Also catalyzes the transfer of sulfur to the sulfur carrier protein ThiS, forming ThiS-thiocarboxylate. This is a step in the synthesis of thiazole, in the thiamine biosynthesis pathway. The sulfur is donated as persulfide by IscS.</text>
</comment>
<keyword evidence="7 11" id="KW-0694">RNA-binding</keyword>
<accession>A0A2A5AX09</accession>
<dbReference type="Gene3D" id="3.40.50.620">
    <property type="entry name" value="HUPs"/>
    <property type="match status" value="1"/>
</dbReference>
<comment type="pathway">
    <text evidence="11">Cofactor biosynthesis; thiamine diphosphate biosynthesis.</text>
</comment>
<dbReference type="Gene3D" id="3.30.2130.30">
    <property type="match status" value="1"/>
</dbReference>
<keyword evidence="8 11" id="KW-0784">Thiamine biosynthesis</keyword>
<dbReference type="GO" id="GO:0000049">
    <property type="term" value="F:tRNA binding"/>
    <property type="evidence" value="ECO:0007669"/>
    <property type="project" value="UniProtKB-UniRule"/>
</dbReference>
<evidence type="ECO:0000256" key="5">
    <source>
        <dbReference type="ARBA" id="ARBA00022741"/>
    </source>
</evidence>
<evidence type="ECO:0000256" key="2">
    <source>
        <dbReference type="ARBA" id="ARBA00022490"/>
    </source>
</evidence>
<sequence>MLFLVKLFPEITIKTRPVRRRFIRQLRKNIKSVLVEFDAEISVSGEWDSIEVLSSVTDQIVLAQMSERLACTPGIAKFLEVEKFPLPDMDGILQYALEFYADKLTGKTFAVRCKRNGRHAFKSMDVERFVGGGLNQQTQAAGVKLVKPDVTVALEIRDDSLYVVRQERAGLGGFPLGCQDSVLSLISGGFDSSVSSYLCIKRGLQTHYCFFNLGGREHELAVKEVALFLWMKYHSSHRVKFISVPFENVIEEILTKVDGSQMGVVLKRMMLRAAAKVADSLHIAALVTGESVAQVSSQTLPNLAVIDSVSDGLILRPLATANKQEIIDIARQIGTEEFSKDIPEYCAVISNKPTTRARIHRIEREESRFDFSVLDDSIKNAKHQLITHVIGDLEKDKVEIEITGIVDAQSTVIDIRHPTETEIKPLNLGSASNGAEVLSIPFYQLRSSFDELDRSRRYLLYCGKGMMSRLHAANLCDEGFENVAVLDLSKS</sequence>
<dbReference type="PROSITE" id="PS51165">
    <property type="entry name" value="THUMP"/>
    <property type="match status" value="1"/>
</dbReference>
<keyword evidence="9" id="KW-1015">Disulfide bond</keyword>
<proteinExistence type="inferred from homology"/>
<dbReference type="NCBIfam" id="TIGR00342">
    <property type="entry name" value="tRNA uracil 4-sulfurtransferase ThiI"/>
    <property type="match status" value="1"/>
</dbReference>
<dbReference type="NCBIfam" id="TIGR04271">
    <property type="entry name" value="ThiI_C_thiazole"/>
    <property type="match status" value="1"/>
</dbReference>
<evidence type="ECO:0000256" key="8">
    <source>
        <dbReference type="ARBA" id="ARBA00022977"/>
    </source>
</evidence>
<evidence type="ECO:0000256" key="4">
    <source>
        <dbReference type="ARBA" id="ARBA00022679"/>
    </source>
</evidence>
<evidence type="ECO:0000256" key="6">
    <source>
        <dbReference type="ARBA" id="ARBA00022840"/>
    </source>
</evidence>
<dbReference type="UniPathway" id="UPA00060"/>
<comment type="subcellular location">
    <subcellularLocation>
        <location evidence="1 11">Cytoplasm</location>
    </subcellularLocation>
</comment>
<keyword evidence="6 11" id="KW-0067">ATP-binding</keyword>
<gene>
    <name evidence="11" type="primary">thiI</name>
    <name evidence="14" type="ORF">COA96_11055</name>
</gene>
<dbReference type="Pfam" id="PF02926">
    <property type="entry name" value="THUMP"/>
    <property type="match status" value="1"/>
</dbReference>
<protein>
    <recommendedName>
        <fullName evidence="11">tRNA sulfurtransferase</fullName>
        <ecNumber evidence="11">2.8.1.4</ecNumber>
    </recommendedName>
    <alternativeName>
        <fullName evidence="11">Sulfur carrier protein ThiS sulfurtransferase</fullName>
    </alternativeName>
    <alternativeName>
        <fullName evidence="11">Thiamine biosynthesis protein ThiI</fullName>
    </alternativeName>
    <alternativeName>
        <fullName evidence="11">tRNA 4-thiouridine synthase</fullName>
    </alternativeName>
</protein>
<dbReference type="Gene3D" id="3.40.250.10">
    <property type="entry name" value="Rhodanese-like domain"/>
    <property type="match status" value="1"/>
</dbReference>
<evidence type="ECO:0000256" key="7">
    <source>
        <dbReference type="ARBA" id="ARBA00022884"/>
    </source>
</evidence>
<evidence type="ECO:0000259" key="13">
    <source>
        <dbReference type="PROSITE" id="PS51165"/>
    </source>
</evidence>
<dbReference type="SMART" id="SM00981">
    <property type="entry name" value="THUMP"/>
    <property type="match status" value="1"/>
</dbReference>
<dbReference type="CDD" id="cd01712">
    <property type="entry name" value="PPase_ThiI"/>
    <property type="match status" value="1"/>
</dbReference>
<dbReference type="InterPro" id="IPR001763">
    <property type="entry name" value="Rhodanese-like_dom"/>
</dbReference>
<comment type="catalytic activity">
    <reaction evidence="11">
        <text>[ThiS sulfur-carrier protein]-C-terminal Gly-Gly-AMP + S-sulfanyl-L-cysteinyl-[cysteine desulfurase] + AH2 = [ThiS sulfur-carrier protein]-C-terminal-Gly-aminoethanethioate + L-cysteinyl-[cysteine desulfurase] + A + AMP + 2 H(+)</text>
        <dbReference type="Rhea" id="RHEA:43340"/>
        <dbReference type="Rhea" id="RHEA-COMP:12157"/>
        <dbReference type="Rhea" id="RHEA-COMP:12158"/>
        <dbReference type="Rhea" id="RHEA-COMP:12910"/>
        <dbReference type="Rhea" id="RHEA-COMP:19908"/>
        <dbReference type="ChEBI" id="CHEBI:13193"/>
        <dbReference type="ChEBI" id="CHEBI:15378"/>
        <dbReference type="ChEBI" id="CHEBI:17499"/>
        <dbReference type="ChEBI" id="CHEBI:29950"/>
        <dbReference type="ChEBI" id="CHEBI:61963"/>
        <dbReference type="ChEBI" id="CHEBI:90618"/>
        <dbReference type="ChEBI" id="CHEBI:232372"/>
        <dbReference type="ChEBI" id="CHEBI:456215"/>
    </reaction>
</comment>
<organism evidence="14 15">
    <name type="scientific">SAR86 cluster bacterium</name>
    <dbReference type="NCBI Taxonomy" id="2030880"/>
    <lineage>
        <taxon>Bacteria</taxon>
        <taxon>Pseudomonadati</taxon>
        <taxon>Pseudomonadota</taxon>
        <taxon>Gammaproteobacteria</taxon>
        <taxon>SAR86 cluster</taxon>
    </lineage>
</organism>
<feature type="binding site" evidence="11">
    <location>
        <position position="267"/>
    </location>
    <ligand>
        <name>ATP</name>
        <dbReference type="ChEBI" id="CHEBI:30616"/>
    </ligand>
</feature>
<name>A0A2A5AX09_9GAMM</name>
<dbReference type="InterPro" id="IPR026340">
    <property type="entry name" value="THII_Thiazole_biosynth_dom"/>
</dbReference>
<dbReference type="AlphaFoldDB" id="A0A2A5AX09"/>
<comment type="similarity">
    <text evidence="11">Belongs to the ThiI family.</text>
</comment>
<dbReference type="InterPro" id="IPR050102">
    <property type="entry name" value="tRNA_sulfurtransferase_ThiI"/>
</dbReference>
<dbReference type="PANTHER" id="PTHR43209:SF1">
    <property type="entry name" value="TRNA SULFURTRANSFERASE"/>
    <property type="match status" value="1"/>
</dbReference>
<feature type="domain" description="THUMP" evidence="13">
    <location>
        <begin position="63"/>
        <end position="167"/>
    </location>
</feature>
<dbReference type="Pfam" id="PF02568">
    <property type="entry name" value="ThiI"/>
    <property type="match status" value="1"/>
</dbReference>
<dbReference type="GO" id="GO:0004810">
    <property type="term" value="F:CCA tRNA nucleotidyltransferase activity"/>
    <property type="evidence" value="ECO:0007669"/>
    <property type="project" value="InterPro"/>
</dbReference>
<dbReference type="GO" id="GO:0009229">
    <property type="term" value="P:thiamine diphosphate biosynthetic process"/>
    <property type="evidence" value="ECO:0007669"/>
    <property type="project" value="UniProtKB-UniRule"/>
</dbReference>
<feature type="binding site" evidence="11">
    <location>
        <begin position="185"/>
        <end position="186"/>
    </location>
    <ligand>
        <name>ATP</name>
        <dbReference type="ChEBI" id="CHEBI:30616"/>
    </ligand>
</feature>
<dbReference type="InterPro" id="IPR036873">
    <property type="entry name" value="Rhodanese-like_dom_sf"/>
</dbReference>
<evidence type="ECO:0000256" key="3">
    <source>
        <dbReference type="ARBA" id="ARBA00022555"/>
    </source>
</evidence>
<dbReference type="InterPro" id="IPR049962">
    <property type="entry name" value="THUMP_ThiI"/>
</dbReference>
<comment type="caution">
    <text evidence="11">Lacks conserved residue(s) required for the propagation of feature annotation.</text>
</comment>
<dbReference type="InterPro" id="IPR054173">
    <property type="entry name" value="ThiI_fer"/>
</dbReference>
<dbReference type="Pfam" id="PF22025">
    <property type="entry name" value="ThiI_fer"/>
    <property type="match status" value="1"/>
</dbReference>
<evidence type="ECO:0000256" key="11">
    <source>
        <dbReference type="HAMAP-Rule" id="MF_00021"/>
    </source>
</evidence>
<feature type="domain" description="Rhodanese" evidence="12">
    <location>
        <begin position="440"/>
        <end position="489"/>
    </location>
</feature>
<dbReference type="PROSITE" id="PS50206">
    <property type="entry name" value="RHODANESE_3"/>
    <property type="match status" value="1"/>
</dbReference>
<feature type="active site" description="Cysteine persulfide intermediate" evidence="11">
    <location>
        <position position="462"/>
    </location>
</feature>
<dbReference type="PANTHER" id="PTHR43209">
    <property type="entry name" value="TRNA SULFURTRANSFERASE"/>
    <property type="match status" value="1"/>
</dbReference>
<evidence type="ECO:0000259" key="12">
    <source>
        <dbReference type="PROSITE" id="PS50206"/>
    </source>
</evidence>
<reference evidence="15" key="1">
    <citation type="submission" date="2017-08" db="EMBL/GenBank/DDBJ databases">
        <title>A dynamic microbial community with high functional redundancy inhabits the cold, oxic subseafloor aquifer.</title>
        <authorList>
            <person name="Tully B.J."/>
            <person name="Wheat C.G."/>
            <person name="Glazer B.T."/>
            <person name="Huber J.A."/>
        </authorList>
    </citation>
    <scope>NUCLEOTIDE SEQUENCE [LARGE SCALE GENOMIC DNA]</scope>
</reference>
<dbReference type="SUPFAM" id="SSF143437">
    <property type="entry name" value="THUMP domain-like"/>
    <property type="match status" value="1"/>
</dbReference>